<dbReference type="InterPro" id="IPR029058">
    <property type="entry name" value="AB_hydrolase_fold"/>
</dbReference>
<evidence type="ECO:0000256" key="1">
    <source>
        <dbReference type="ARBA" id="ARBA00007169"/>
    </source>
</evidence>
<dbReference type="InterPro" id="IPR012223">
    <property type="entry name" value="TEII"/>
</dbReference>
<name>A0A559IVK7_9BACL</name>
<evidence type="ECO:0000313" key="3">
    <source>
        <dbReference type="EMBL" id="TVX91675.1"/>
    </source>
</evidence>
<dbReference type="EMBL" id="VNJK01000001">
    <property type="protein sequence ID" value="TVX91675.1"/>
    <property type="molecule type" value="Genomic_DNA"/>
</dbReference>
<accession>A0A559IVK7</accession>
<dbReference type="GO" id="GO:0008610">
    <property type="term" value="P:lipid biosynthetic process"/>
    <property type="evidence" value="ECO:0007669"/>
    <property type="project" value="TreeGrafter"/>
</dbReference>
<dbReference type="AlphaFoldDB" id="A0A559IVK7"/>
<dbReference type="Gene3D" id="3.40.50.1820">
    <property type="entry name" value="alpha/beta hydrolase"/>
    <property type="match status" value="1"/>
</dbReference>
<dbReference type="SUPFAM" id="SSF53474">
    <property type="entry name" value="alpha/beta-Hydrolases"/>
    <property type="match status" value="1"/>
</dbReference>
<dbReference type="Proteomes" id="UP000318102">
    <property type="component" value="Unassembled WGS sequence"/>
</dbReference>
<dbReference type="OrthoDB" id="2213423at2"/>
<dbReference type="Pfam" id="PF00975">
    <property type="entry name" value="Thioesterase"/>
    <property type="match status" value="1"/>
</dbReference>
<sequence length="255" mass="28850">MEGIEGHMKNNLFQLIKPGNGNNQVICFPYLGGNVYAYNQFANSLHDDVEVWAVNPPGHGGDTNALIADIHTLLDLYFEQLITIIKPQAILFGHSMGGIIAYLLAQKLHNTRDYDLAQMKLVLSACNPPNEYEMNKYTSLTNDKLIEHLISYGGVPEELIHEKNILEFLLPTIRADYGVLETASTLEIQPIRIPTYYFWGENDSIVPVDSITSWLSYFDNELQVIPIENGSHMFISAHADVVAHQMEQIIFREEQ</sequence>
<keyword evidence="4" id="KW-1185">Reference proteome</keyword>
<dbReference type="PANTHER" id="PTHR11487">
    <property type="entry name" value="THIOESTERASE"/>
    <property type="match status" value="1"/>
</dbReference>
<evidence type="ECO:0000313" key="4">
    <source>
        <dbReference type="Proteomes" id="UP000318102"/>
    </source>
</evidence>
<proteinExistence type="inferred from homology"/>
<gene>
    <name evidence="3" type="ORF">FPZ44_00550</name>
</gene>
<reference evidence="3 4" key="1">
    <citation type="submission" date="2019-07" db="EMBL/GenBank/DDBJ databases">
        <authorList>
            <person name="Kim J."/>
        </authorList>
    </citation>
    <scope>NUCLEOTIDE SEQUENCE [LARGE SCALE GENOMIC DNA]</scope>
    <source>
        <strain evidence="3 4">N4</strain>
    </source>
</reference>
<comment type="similarity">
    <text evidence="1">Belongs to the thioesterase family.</text>
</comment>
<protein>
    <submittedName>
        <fullName evidence="3">Thioesterase</fullName>
    </submittedName>
</protein>
<dbReference type="InterPro" id="IPR001031">
    <property type="entry name" value="Thioesterase"/>
</dbReference>
<dbReference type="PANTHER" id="PTHR11487:SF0">
    <property type="entry name" value="S-ACYL FATTY ACID SYNTHASE THIOESTERASE, MEDIUM CHAIN"/>
    <property type="match status" value="1"/>
</dbReference>
<comment type="caution">
    <text evidence="3">The sequence shown here is derived from an EMBL/GenBank/DDBJ whole genome shotgun (WGS) entry which is preliminary data.</text>
</comment>
<feature type="domain" description="Thioesterase" evidence="2">
    <location>
        <begin position="24"/>
        <end position="248"/>
    </location>
</feature>
<organism evidence="3 4">
    <name type="scientific">Paenibacillus agilis</name>
    <dbReference type="NCBI Taxonomy" id="3020863"/>
    <lineage>
        <taxon>Bacteria</taxon>
        <taxon>Bacillati</taxon>
        <taxon>Bacillota</taxon>
        <taxon>Bacilli</taxon>
        <taxon>Bacillales</taxon>
        <taxon>Paenibacillaceae</taxon>
        <taxon>Paenibacillus</taxon>
    </lineage>
</organism>
<evidence type="ECO:0000259" key="2">
    <source>
        <dbReference type="Pfam" id="PF00975"/>
    </source>
</evidence>